<feature type="transmembrane region" description="Helical" evidence="1">
    <location>
        <begin position="99"/>
        <end position="118"/>
    </location>
</feature>
<keyword evidence="1" id="KW-0812">Transmembrane</keyword>
<feature type="transmembrane region" description="Helical" evidence="1">
    <location>
        <begin position="7"/>
        <end position="29"/>
    </location>
</feature>
<dbReference type="Proteomes" id="UP000068067">
    <property type="component" value="Chromosome"/>
</dbReference>
<name>A0A0M3QA08_9CORY</name>
<feature type="transmembrane region" description="Helical" evidence="1">
    <location>
        <begin position="68"/>
        <end position="87"/>
    </location>
</feature>
<feature type="transmembrane region" description="Helical" evidence="1">
    <location>
        <begin position="35"/>
        <end position="56"/>
    </location>
</feature>
<reference evidence="2 3" key="1">
    <citation type="submission" date="2014-08" db="EMBL/GenBank/DDBJ databases">
        <title>Complete genome sequence of Corynebacterium deserti GIMN1.010 (=DSM 45689), isolated from desert sand in western China.</title>
        <authorList>
            <person name="Ruckert C."/>
            <person name="Albersmeier A."/>
            <person name="Kalinowski J."/>
        </authorList>
    </citation>
    <scope>NUCLEOTIDE SEQUENCE [LARGE SCALE GENOMIC DNA]</scope>
    <source>
        <strain evidence="2 3">GIMN1.010</strain>
    </source>
</reference>
<keyword evidence="1" id="KW-1133">Transmembrane helix</keyword>
<organism evidence="2 3">
    <name type="scientific">Corynebacterium deserti GIMN1.010</name>
    <dbReference type="NCBI Taxonomy" id="931089"/>
    <lineage>
        <taxon>Bacteria</taxon>
        <taxon>Bacillati</taxon>
        <taxon>Actinomycetota</taxon>
        <taxon>Actinomycetes</taxon>
        <taxon>Mycobacteriales</taxon>
        <taxon>Corynebacteriaceae</taxon>
        <taxon>Corynebacterium</taxon>
    </lineage>
</organism>
<sequence length="120" mass="13004">MAGNRFGWWVQGGVLGVGIVGLQTIGLFSDKAAEILAIIFISTVAIALCAFIMSVPLLRWSTLTRRRIVLGSGVMLPLGILLSLLFYDPGPQFAFPPYLVSYLAGGALLSIFSFRMPLRK</sequence>
<dbReference type="KEGG" id="cdx:CDES_11525"/>
<keyword evidence="3" id="KW-1185">Reference proteome</keyword>
<dbReference type="AlphaFoldDB" id="A0A0M3QA08"/>
<protein>
    <submittedName>
        <fullName evidence="2">Putative membrane protein</fullName>
    </submittedName>
</protein>
<evidence type="ECO:0000313" key="2">
    <source>
        <dbReference type="EMBL" id="ALC06669.1"/>
    </source>
</evidence>
<evidence type="ECO:0000313" key="3">
    <source>
        <dbReference type="Proteomes" id="UP000068067"/>
    </source>
</evidence>
<evidence type="ECO:0000256" key="1">
    <source>
        <dbReference type="SAM" id="Phobius"/>
    </source>
</evidence>
<proteinExistence type="predicted"/>
<accession>A0A0M3QA08</accession>
<dbReference type="PATRIC" id="fig|931089.4.peg.2331"/>
<gene>
    <name evidence="2" type="ORF">CDES_11525</name>
</gene>
<dbReference type="EMBL" id="CP009220">
    <property type="protein sequence ID" value="ALC06669.1"/>
    <property type="molecule type" value="Genomic_DNA"/>
</dbReference>
<keyword evidence="1" id="KW-0472">Membrane</keyword>